<sequence length="2039" mass="227410">MSLQSTPHSTKSSIFECIEKTGVFLTRVRSLERAITIPRLLSTTFLSWPSFDTITVTDSTLTADVTLILKRLEEQRMTRGGLVKALEEHLCGPKVYQTLPLQLYLSLLVLHIARSYTRISTILAEWVLRNIPTAPDASSLEAAAFLSGVCLGSTRQIEGMLEAIGAVQTKTLPPDRLYIASLGYAHALAFIFAHPTQWPSPEPLSSTVQFSSENVKGGRLPFYQLLDLESVLLICRGELDIQTRLSGLINRVKEAIAYTDFRVHSPGGSTSHVYLCSSIVRISRYLVSFKTVCGGPVSTMTSRLLGTLLTTILTAIQGISGAVLTRSCVLSSLLDQYPALHRGFLKPYAFALSCLLEALRRNRCGDDLEMPGLQRNLETAWRIFVLLGVPQPCLKELKKGSLYLYKEGLYKRSPLELYTEWERATSTSTLLDFFSGLLWCSTLHFVARFTHPLVHKLGVTLPMELQLSQKSLSSLRRQFSLFLASGTDVAGKDWSFVAQIPEGLICNCFAFVFTELCASLGLSSLESKELKASIIHRLLWSNPYGSISREAFEGVLAFDKPAIIPIDSFTATTLPSSSRSSPERVPVYLATAGTTLEGVTVAVSPVPDASLSDGTGDGILRSIFPHLFAASFETVYRLFLVAHRPSELINAAEAVALWDLSIEQLPPMSLADDLVRLLENEVLKLLEVAGCVLDPVTVNMALHYAVLIVHRTPDLTLSPTIFRAFVSVGGALQRRFDHVFRPVLEYFACTMAFPAIFSRLCASAYLAAPNNPLEGHLFLVSLAESQDLRTHCIRYQEGTPQAPQKFARELRHAILEGLNLATSRAEPSKTDSALSQLQKGLSLQRRRVYASHSVMDVKEYITIVVGVLLNLHSASVADTKVLLPLKLPSLPRVLPPLADLVRELVLFLQDVRFDSFANGFGLFISLHLGMELKTLVQRLLSSEASPHISERADNCSIETSIEYIKQPTEQDVKPDLLGCDHQFHLVHGLLDMMEYDALISSAFNCTFSLTLFLQPLYRRPISTRNHKVSQGQEARDFCGYSLYTSLRAIRMMLADNSVYMHRLAAANIREQFHVFLAHTDPHALHEILSSFSFLNKEGPSQQQGDDVSLQLFRMRYFFGKAVAAARLTNLILGIRAVEHSLPYYEEPYLARCYRELQRISMSFSDSAGVGAGPSMEQELAYYGQYMTPLLRLVSSSPDPTYASSHARGIPLHSIRFCIVRVLSFFCNTFGLTIQAGIKYIQNVIPLFDVAKLSLGWALELLTAYLYPLNDLEGDQRVLYTERSKGTNDADSEVHAFPFSDSSLQMVEEVMDPMVRPRKDAFRATEYDLSLFDQLRDNYLSESAWLSTRVHINEVNPYYLLKGPEVAPPPTGECKGRFFFAQNSLLYPGAIPTVRAMFEEFSSIYALLDWLVHLQLIDPNVLHTLVAITRHDPARQLETALLGAKDGVSPFPTQALEYLPEALACNTIVRKFSVPGPAYACSLLCSTAPLALREHAELRFYYLSFSGRDKVTMAYLMCIANALNQDFIIGDLLLSLGLASHSFGLFALLHLGYLYNESLDEAVASKLFSYCTGLPTSRSANQTLERAIYTLLDVEEGVVTTKEPSSLSASDHRLVESGLTRSHVAERLSELVRGGARGKRGLKELQCEETIAFRAYVVSMLILYKSPVWDTRFYLSNISFYNSMTAISGELVHVARDERDMALAEKLRRLSSSITEERNIVLLSDPSRKVTSVKVQMGKCLKSHAKVPFLVFFETTPFTSVTGIRERKVQGGIFKAGDDVSQDHLIIIMISLFQRLLQPLRLWLSPYIAMPIGKNNGFIELLRDAASLDQIGATTNTFLIGYIVNRAYEGFCSPTSGPAYHPPTEGKIRLVDAKRRFLLSNAAYSLLSYVLGFKDRHNGNIMMNAYCNIIHIDFGFVLELAPGGPLNTERAPFKLTDAYEKLLGGEGSASYTLFRALFSRGLLLTRLYGHEFAYLIEAMQTSQLPAIRGPETILRLRQRMLLDRTPEEVIQTALKLIDQSLRRGYKAYDRFQAYQNKITY</sequence>
<dbReference type="GO" id="GO:0046854">
    <property type="term" value="P:phosphatidylinositol phosphate biosynthetic process"/>
    <property type="evidence" value="ECO:0007669"/>
    <property type="project" value="InterPro"/>
</dbReference>
<dbReference type="EC" id="2.7.1.67" evidence="2"/>
<name>A0A4Z1T4H5_GIAMU</name>
<organism evidence="8 9">
    <name type="scientific">Giardia muris</name>
    <dbReference type="NCBI Taxonomy" id="5742"/>
    <lineage>
        <taxon>Eukaryota</taxon>
        <taxon>Metamonada</taxon>
        <taxon>Diplomonadida</taxon>
        <taxon>Hexamitidae</taxon>
        <taxon>Giardiinae</taxon>
        <taxon>Giardia</taxon>
    </lineage>
</organism>
<evidence type="ECO:0000313" key="8">
    <source>
        <dbReference type="EMBL" id="TNJ27331.1"/>
    </source>
</evidence>
<comment type="caution">
    <text evidence="8">The sequence shown here is derived from an EMBL/GenBank/DDBJ whole genome shotgun (WGS) entry which is preliminary data.</text>
</comment>
<dbReference type="PANTHER" id="PTHR10048">
    <property type="entry name" value="PHOSPHATIDYLINOSITOL KINASE"/>
    <property type="match status" value="1"/>
</dbReference>
<dbReference type="InterPro" id="IPR011009">
    <property type="entry name" value="Kinase-like_dom_sf"/>
</dbReference>
<evidence type="ECO:0000259" key="7">
    <source>
        <dbReference type="PROSITE" id="PS50290"/>
    </source>
</evidence>
<keyword evidence="6" id="KW-0067">ATP-binding</keyword>
<dbReference type="Pfam" id="PF00454">
    <property type="entry name" value="PI3_PI4_kinase"/>
    <property type="match status" value="1"/>
</dbReference>
<dbReference type="FunFam" id="3.30.1010.10:FF:000014">
    <property type="entry name" value="Phosphatidylinositol 4-kinase STT4"/>
    <property type="match status" value="1"/>
</dbReference>
<evidence type="ECO:0000256" key="1">
    <source>
        <dbReference type="ARBA" id="ARBA00001686"/>
    </source>
</evidence>
<dbReference type="Gene3D" id="1.10.1070.11">
    <property type="entry name" value="Phosphatidylinositol 3-/4-kinase, catalytic domain"/>
    <property type="match status" value="1"/>
</dbReference>
<keyword evidence="4" id="KW-0547">Nucleotide-binding</keyword>
<keyword evidence="5 8" id="KW-0418">Kinase</keyword>
<dbReference type="PANTHER" id="PTHR10048:SF22">
    <property type="entry name" value="PHOSPHATIDYLINOSITOL 4-KINASE BETA"/>
    <property type="match status" value="1"/>
</dbReference>
<reference evidence="8 9" key="1">
    <citation type="submission" date="2019-05" db="EMBL/GenBank/DDBJ databases">
        <title>The compact genome of Giardia muris reveals important steps in the evolution of intestinal protozoan parasites.</title>
        <authorList>
            <person name="Xu F."/>
            <person name="Jimenez-Gonzalez A."/>
            <person name="Einarsson E."/>
            <person name="Astvaldsson A."/>
            <person name="Peirasmaki D."/>
            <person name="Eckmann L."/>
            <person name="Andersson J.O."/>
            <person name="Svard S.G."/>
            <person name="Jerlstrom-Hultqvist J."/>
        </authorList>
    </citation>
    <scope>NUCLEOTIDE SEQUENCE [LARGE SCALE GENOMIC DNA]</scope>
    <source>
        <strain evidence="8 9">Roberts-Thomson</strain>
    </source>
</reference>
<evidence type="ECO:0000256" key="6">
    <source>
        <dbReference type="ARBA" id="ARBA00022840"/>
    </source>
</evidence>
<dbReference type="SUPFAM" id="SSF56112">
    <property type="entry name" value="Protein kinase-like (PK-like)"/>
    <property type="match status" value="1"/>
</dbReference>
<dbReference type="PROSITE" id="PS50290">
    <property type="entry name" value="PI3_4_KINASE_3"/>
    <property type="match status" value="1"/>
</dbReference>
<evidence type="ECO:0000256" key="5">
    <source>
        <dbReference type="ARBA" id="ARBA00022777"/>
    </source>
</evidence>
<dbReference type="GO" id="GO:0048015">
    <property type="term" value="P:phosphatidylinositol-mediated signaling"/>
    <property type="evidence" value="ECO:0007669"/>
    <property type="project" value="TreeGrafter"/>
</dbReference>
<feature type="domain" description="PI3K/PI4K catalytic" evidence="7">
    <location>
        <begin position="1734"/>
        <end position="2024"/>
    </location>
</feature>
<dbReference type="InterPro" id="IPR000403">
    <property type="entry name" value="PI3/4_kinase_cat_dom"/>
</dbReference>
<gene>
    <name evidence="8" type="ORF">GMRT_13840</name>
</gene>
<dbReference type="EMBL" id="VDLU01000004">
    <property type="protein sequence ID" value="TNJ27331.1"/>
    <property type="molecule type" value="Genomic_DNA"/>
</dbReference>
<keyword evidence="3" id="KW-0808">Transferase</keyword>
<dbReference type="SMART" id="SM00146">
    <property type="entry name" value="PI3Kc"/>
    <property type="match status" value="1"/>
</dbReference>
<protein>
    <recommendedName>
        <fullName evidence="2">1-phosphatidylinositol 4-kinase</fullName>
        <ecNumber evidence="2">2.7.1.67</ecNumber>
    </recommendedName>
</protein>
<dbReference type="InterPro" id="IPR036940">
    <property type="entry name" value="PI3/4_kinase_cat_sf"/>
</dbReference>
<dbReference type="InterPro" id="IPR018936">
    <property type="entry name" value="PI3/4_kinase_CS"/>
</dbReference>
<dbReference type="GO" id="GO:0016020">
    <property type="term" value="C:membrane"/>
    <property type="evidence" value="ECO:0007669"/>
    <property type="project" value="TreeGrafter"/>
</dbReference>
<dbReference type="Gene3D" id="3.30.1010.10">
    <property type="entry name" value="Phosphatidylinositol 3-kinase Catalytic Subunit, Chain A, domain 4"/>
    <property type="match status" value="1"/>
</dbReference>
<comment type="catalytic activity">
    <reaction evidence="1">
        <text>a 1,2-diacyl-sn-glycero-3-phospho-(1D-myo-inositol) + ATP = a 1,2-diacyl-sn-glycero-3-phospho-(1D-myo-inositol 4-phosphate) + ADP + H(+)</text>
        <dbReference type="Rhea" id="RHEA:19877"/>
        <dbReference type="ChEBI" id="CHEBI:15378"/>
        <dbReference type="ChEBI" id="CHEBI:30616"/>
        <dbReference type="ChEBI" id="CHEBI:57880"/>
        <dbReference type="ChEBI" id="CHEBI:58178"/>
        <dbReference type="ChEBI" id="CHEBI:456216"/>
        <dbReference type="EC" id="2.7.1.67"/>
    </reaction>
</comment>
<dbReference type="GO" id="GO:0005737">
    <property type="term" value="C:cytoplasm"/>
    <property type="evidence" value="ECO:0007669"/>
    <property type="project" value="TreeGrafter"/>
</dbReference>
<dbReference type="OrthoDB" id="10264149at2759"/>
<dbReference type="GO" id="GO:0005524">
    <property type="term" value="F:ATP binding"/>
    <property type="evidence" value="ECO:0007669"/>
    <property type="project" value="UniProtKB-KW"/>
</dbReference>
<evidence type="ECO:0000256" key="2">
    <source>
        <dbReference type="ARBA" id="ARBA00012169"/>
    </source>
</evidence>
<dbReference type="InterPro" id="IPR015433">
    <property type="entry name" value="PI3/4_kinase"/>
</dbReference>
<accession>A0A4Z1T4H5</accession>
<dbReference type="GO" id="GO:0004430">
    <property type="term" value="F:1-phosphatidylinositol 4-kinase activity"/>
    <property type="evidence" value="ECO:0007669"/>
    <property type="project" value="UniProtKB-EC"/>
</dbReference>
<dbReference type="PROSITE" id="PS00916">
    <property type="entry name" value="PI3_4_KINASE_2"/>
    <property type="match status" value="1"/>
</dbReference>
<evidence type="ECO:0000256" key="3">
    <source>
        <dbReference type="ARBA" id="ARBA00022679"/>
    </source>
</evidence>
<dbReference type="VEuPathDB" id="GiardiaDB:GMRT_13840"/>
<evidence type="ECO:0000313" key="9">
    <source>
        <dbReference type="Proteomes" id="UP000315496"/>
    </source>
</evidence>
<keyword evidence="9" id="KW-1185">Reference proteome</keyword>
<evidence type="ECO:0000256" key="4">
    <source>
        <dbReference type="ARBA" id="ARBA00022741"/>
    </source>
</evidence>
<proteinExistence type="predicted"/>
<dbReference type="Proteomes" id="UP000315496">
    <property type="component" value="Chromosome 4"/>
</dbReference>